<evidence type="ECO:0000256" key="7">
    <source>
        <dbReference type="ARBA" id="ARBA00023214"/>
    </source>
</evidence>
<keyword evidence="4 8" id="KW-1133">Transmembrane helix</keyword>
<evidence type="ECO:0000259" key="9">
    <source>
        <dbReference type="PROSITE" id="PS51202"/>
    </source>
</evidence>
<dbReference type="InterPro" id="IPR036721">
    <property type="entry name" value="RCK_C_sf"/>
</dbReference>
<dbReference type="GO" id="GO:0006813">
    <property type="term" value="P:potassium ion transport"/>
    <property type="evidence" value="ECO:0007669"/>
    <property type="project" value="InterPro"/>
</dbReference>
<protein>
    <submittedName>
        <fullName evidence="10">Ribonuclease HII</fullName>
    </submittedName>
</protein>
<dbReference type="InterPro" id="IPR001807">
    <property type="entry name" value="ClC"/>
</dbReference>
<keyword evidence="7" id="KW-0868">Chloride</keyword>
<dbReference type="EMBL" id="CP008921">
    <property type="protein sequence ID" value="AIG43363.1"/>
    <property type="molecule type" value="Genomic_DNA"/>
</dbReference>
<feature type="transmembrane region" description="Helical" evidence="8">
    <location>
        <begin position="15"/>
        <end position="38"/>
    </location>
</feature>
<feature type="transmembrane region" description="Helical" evidence="8">
    <location>
        <begin position="58"/>
        <end position="76"/>
    </location>
</feature>
<dbReference type="Proteomes" id="UP000028185">
    <property type="component" value="Chromosome"/>
</dbReference>
<dbReference type="PROSITE" id="PS51202">
    <property type="entry name" value="RCK_C"/>
    <property type="match status" value="1"/>
</dbReference>
<sequence length="512" mass="56117">MENHRKEVSFISQSILYSVLRGSLVGIVAGLVVVAFRLAIEKLFSVFTHLYSLATDNAIYLLLIGGLYLVIALLVGKLIKDEPNAKGSGIPQVEAELKGIMDLNWWSVLWRKFIGGVLSIASGLMLGREGPSIQLGAVTAKGVSVLLKSSEMERRSLIASGAAAGLAAAFNAPIAGLLFVVEEVYHQFSRLVWVSALAASITANFISLHVFGLMPVLHMPKDLQLLSLDQYWIYILLGVFLGLAGYVYEIVILNIQDFYTLLSKIIPFPVPYYSVFAFLFIIPIGYFFPNLLGGGHHLILELPYLEQGLLTLAILILIRFVWSMISYGSGLPGGIFLPILTLGSLLGLFVARFFLDIGFISQEQMLLFIVLGMAGFFAAISKAPLTAIILVTEMVGSLNQLMVIGLVALSSYVMMDLLGGAPVYEAMLEKILPEEVEQQEHMTLIEVVVNETLDRRFVSELRLPDSCLITSQIHHGKSRIVKGNSQLSMGDSLLVAVPISQIHTVRRIFEGD</sequence>
<dbReference type="Pfam" id="PF00654">
    <property type="entry name" value="Voltage_CLC"/>
    <property type="match status" value="1"/>
</dbReference>
<dbReference type="SUPFAM" id="SSF81340">
    <property type="entry name" value="Clc chloride channel"/>
    <property type="match status" value="1"/>
</dbReference>
<dbReference type="CDD" id="cd01031">
    <property type="entry name" value="EriC"/>
    <property type="match status" value="1"/>
</dbReference>
<evidence type="ECO:0000256" key="6">
    <source>
        <dbReference type="ARBA" id="ARBA00023136"/>
    </source>
</evidence>
<feature type="transmembrane region" description="Helical" evidence="8">
    <location>
        <begin position="272"/>
        <end position="292"/>
    </location>
</feature>
<feature type="transmembrane region" description="Helical" evidence="8">
    <location>
        <begin position="304"/>
        <end position="322"/>
    </location>
</feature>
<gene>
    <name evidence="10" type="ORF">ID09_04680</name>
</gene>
<keyword evidence="3 8" id="KW-0812">Transmembrane</keyword>
<feature type="transmembrane region" description="Helical" evidence="8">
    <location>
        <begin position="231"/>
        <end position="252"/>
    </location>
</feature>
<evidence type="ECO:0000256" key="1">
    <source>
        <dbReference type="ARBA" id="ARBA00004141"/>
    </source>
</evidence>
<evidence type="ECO:0000256" key="4">
    <source>
        <dbReference type="ARBA" id="ARBA00022989"/>
    </source>
</evidence>
<organism evidence="10 11">
    <name type="scientific">Streptococcus suis 6407</name>
    <dbReference type="NCBI Taxonomy" id="1214179"/>
    <lineage>
        <taxon>Bacteria</taxon>
        <taxon>Bacillati</taxon>
        <taxon>Bacillota</taxon>
        <taxon>Bacilli</taxon>
        <taxon>Lactobacillales</taxon>
        <taxon>Streptococcaceae</taxon>
        <taxon>Streptococcus</taxon>
    </lineage>
</organism>
<feature type="transmembrane region" description="Helical" evidence="8">
    <location>
        <begin position="367"/>
        <end position="391"/>
    </location>
</feature>
<dbReference type="PANTHER" id="PTHR45711:SF6">
    <property type="entry name" value="CHLORIDE CHANNEL PROTEIN"/>
    <property type="match status" value="1"/>
</dbReference>
<dbReference type="GO" id="GO:0005886">
    <property type="term" value="C:plasma membrane"/>
    <property type="evidence" value="ECO:0007669"/>
    <property type="project" value="TreeGrafter"/>
</dbReference>
<comment type="subcellular location">
    <subcellularLocation>
        <location evidence="1">Membrane</location>
        <topology evidence="1">Multi-pass membrane protein</topology>
    </subcellularLocation>
</comment>
<evidence type="ECO:0000313" key="10">
    <source>
        <dbReference type="EMBL" id="AIG43363.1"/>
    </source>
</evidence>
<dbReference type="RefSeq" id="WP_024381809.1">
    <property type="nucleotide sequence ID" value="NZ_ALLE01000017.1"/>
</dbReference>
<dbReference type="PATRIC" id="fig|1214179.4.peg.895"/>
<dbReference type="GO" id="GO:0005247">
    <property type="term" value="F:voltage-gated chloride channel activity"/>
    <property type="evidence" value="ECO:0007669"/>
    <property type="project" value="TreeGrafter"/>
</dbReference>
<feature type="transmembrane region" description="Helical" evidence="8">
    <location>
        <begin position="157"/>
        <end position="181"/>
    </location>
</feature>
<dbReference type="Gene3D" id="3.30.70.1450">
    <property type="entry name" value="Regulator of K+ conductance, C-terminal domain"/>
    <property type="match status" value="1"/>
</dbReference>
<keyword evidence="6 8" id="KW-0472">Membrane</keyword>
<keyword evidence="5" id="KW-0406">Ion transport</keyword>
<proteinExistence type="predicted"/>
<accession>A0A075SHQ0</accession>
<dbReference type="SUPFAM" id="SSF116726">
    <property type="entry name" value="TrkA C-terminal domain-like"/>
    <property type="match status" value="1"/>
</dbReference>
<name>A0A075SHQ0_STRSU</name>
<dbReference type="InterPro" id="IPR006037">
    <property type="entry name" value="RCK_C"/>
</dbReference>
<evidence type="ECO:0000313" key="11">
    <source>
        <dbReference type="Proteomes" id="UP000028185"/>
    </source>
</evidence>
<evidence type="ECO:0000256" key="2">
    <source>
        <dbReference type="ARBA" id="ARBA00022448"/>
    </source>
</evidence>
<dbReference type="AlphaFoldDB" id="A0A075SHQ0"/>
<feature type="domain" description="RCK C-terminal" evidence="9">
    <location>
        <begin position="429"/>
        <end position="511"/>
    </location>
</feature>
<evidence type="ECO:0000256" key="3">
    <source>
        <dbReference type="ARBA" id="ARBA00022692"/>
    </source>
</evidence>
<dbReference type="Gene3D" id="1.10.3080.10">
    <property type="entry name" value="Clc chloride channel"/>
    <property type="match status" value="1"/>
</dbReference>
<dbReference type="InterPro" id="IPR014743">
    <property type="entry name" value="Cl-channel_core"/>
</dbReference>
<dbReference type="HOGENOM" id="CLU_015263_7_4_9"/>
<feature type="transmembrane region" description="Helical" evidence="8">
    <location>
        <begin position="193"/>
        <end position="219"/>
    </location>
</feature>
<dbReference type="GO" id="GO:0008324">
    <property type="term" value="F:monoatomic cation transmembrane transporter activity"/>
    <property type="evidence" value="ECO:0007669"/>
    <property type="project" value="InterPro"/>
</dbReference>
<dbReference type="Pfam" id="PF02080">
    <property type="entry name" value="TrkA_C"/>
    <property type="match status" value="1"/>
</dbReference>
<evidence type="ECO:0000256" key="8">
    <source>
        <dbReference type="SAM" id="Phobius"/>
    </source>
</evidence>
<reference evidence="10 11" key="1">
    <citation type="journal article" date="2014" name="Genome Announc.">
        <title>Whole-Genome Sequence of Streptococcus suis Serotype 4 Reference Strain 6407.</title>
        <authorList>
            <person name="Wang K."/>
            <person name="Chen J."/>
            <person name="Yao H."/>
            <person name="Lu C."/>
        </authorList>
    </citation>
    <scope>NUCLEOTIDE SEQUENCE [LARGE SCALE GENOMIC DNA]</scope>
    <source>
        <strain evidence="10">6407</strain>
    </source>
</reference>
<keyword evidence="2" id="KW-0813">Transport</keyword>
<dbReference type="PRINTS" id="PR00762">
    <property type="entry name" value="CLCHANNEL"/>
</dbReference>
<feature type="transmembrane region" description="Helical" evidence="8">
    <location>
        <begin position="403"/>
        <end position="424"/>
    </location>
</feature>
<dbReference type="PANTHER" id="PTHR45711">
    <property type="entry name" value="CHLORIDE CHANNEL PROTEIN"/>
    <property type="match status" value="1"/>
</dbReference>
<evidence type="ECO:0000256" key="5">
    <source>
        <dbReference type="ARBA" id="ARBA00023065"/>
    </source>
</evidence>
<feature type="transmembrane region" description="Helical" evidence="8">
    <location>
        <begin position="334"/>
        <end position="355"/>
    </location>
</feature>